<comment type="caution">
    <text evidence="7">The sequence shown here is derived from an EMBL/GenBank/DDBJ whole genome shotgun (WGS) entry which is preliminary data.</text>
</comment>
<evidence type="ECO:0000256" key="2">
    <source>
        <dbReference type="ARBA" id="ARBA00022475"/>
    </source>
</evidence>
<sequence length="482" mass="52808">MGVGRRSLWLGLSQVIEVGLQVVLPMLLVRHLSQAAFGDYRLVWLIAAGLASIAPMGMPNTLAYFLPRTSGLERESHAAVGVWYMLLIGAISTCGVTIGIAYFGPTAEFRAMAWLAGLFTGIWVTGGLLDYLPVADERGDWQARAVIILALLRCVLASAAAIHYEQLDYVFYALSISALVRLGMILVYARRQHRFGSTLPTRSYWSAQVRLAWPIGLSSLMVSIRRQADQWIAAAIFGTVQFAIFSLGAVFSSLVLLMRRAVSSTLMPTMSKQHAAGDWDAIIDTNNRANLVVAFFALPLLAFIWCFGEPIYTTIYTAQYVGATPVMRVLTVSWLLQIVELNSMILLAGQMHYSARISTPLLLLSLVISVISAYAFGLAGAAAGGVLVAFIERSLLIRQLGNYLNIPIRRLQAWGTLLTMMAVSWGLAGLGRLIFEFRPEAIAPLPAMLMLGVVLPLPYYLIARKFGWLPHTLLNTPSISSH</sequence>
<dbReference type="RefSeq" id="WP_155434719.1">
    <property type="nucleotide sequence ID" value="NZ_JBHLXK010000004.1"/>
</dbReference>
<evidence type="ECO:0000256" key="6">
    <source>
        <dbReference type="SAM" id="Phobius"/>
    </source>
</evidence>
<evidence type="ECO:0000313" key="7">
    <source>
        <dbReference type="EMBL" id="MTW33381.1"/>
    </source>
</evidence>
<dbReference type="Pfam" id="PF01943">
    <property type="entry name" value="Polysacc_synt"/>
    <property type="match status" value="1"/>
</dbReference>
<keyword evidence="4 6" id="KW-1133">Transmembrane helix</keyword>
<reference evidence="7 8" key="1">
    <citation type="submission" date="2019-11" db="EMBL/GenBank/DDBJ databases">
        <title>Type strains purchased from KCTC, JCM and DSMZ.</title>
        <authorList>
            <person name="Lu H."/>
        </authorList>
    </citation>
    <scope>NUCLEOTIDE SEQUENCE [LARGE SCALE GENOMIC DNA]</scope>
    <source>
        <strain evidence="7 8">DSM 103461</strain>
    </source>
</reference>
<feature type="transmembrane region" description="Helical" evidence="6">
    <location>
        <begin position="7"/>
        <end position="30"/>
    </location>
</feature>
<keyword evidence="3 6" id="KW-0812">Transmembrane</keyword>
<feature type="transmembrane region" description="Helical" evidence="6">
    <location>
        <begin position="291"/>
        <end position="312"/>
    </location>
</feature>
<dbReference type="PANTHER" id="PTHR30250:SF11">
    <property type="entry name" value="O-ANTIGEN TRANSPORTER-RELATED"/>
    <property type="match status" value="1"/>
</dbReference>
<dbReference type="EMBL" id="WNKW01000002">
    <property type="protein sequence ID" value="MTW33381.1"/>
    <property type="molecule type" value="Genomic_DNA"/>
</dbReference>
<keyword evidence="5 6" id="KW-0472">Membrane</keyword>
<evidence type="ECO:0000256" key="1">
    <source>
        <dbReference type="ARBA" id="ARBA00004651"/>
    </source>
</evidence>
<feature type="transmembrane region" description="Helical" evidence="6">
    <location>
        <begin position="442"/>
        <end position="462"/>
    </location>
</feature>
<feature type="transmembrane region" description="Helical" evidence="6">
    <location>
        <begin position="78"/>
        <end position="105"/>
    </location>
</feature>
<gene>
    <name evidence="7" type="ORF">GM655_11145</name>
</gene>
<evidence type="ECO:0000313" key="8">
    <source>
        <dbReference type="Proteomes" id="UP000735592"/>
    </source>
</evidence>
<dbReference type="PANTHER" id="PTHR30250">
    <property type="entry name" value="PST FAMILY PREDICTED COLANIC ACID TRANSPORTER"/>
    <property type="match status" value="1"/>
</dbReference>
<name>A0ABW9SP41_9BURK</name>
<dbReference type="Proteomes" id="UP000735592">
    <property type="component" value="Unassembled WGS sequence"/>
</dbReference>
<feature type="transmembrane region" description="Helical" evidence="6">
    <location>
        <begin position="170"/>
        <end position="189"/>
    </location>
</feature>
<feature type="transmembrane region" description="Helical" evidence="6">
    <location>
        <begin position="231"/>
        <end position="257"/>
    </location>
</feature>
<keyword evidence="8" id="KW-1185">Reference proteome</keyword>
<dbReference type="InterPro" id="IPR002797">
    <property type="entry name" value="Polysacc_synth"/>
</dbReference>
<feature type="transmembrane region" description="Helical" evidence="6">
    <location>
        <begin position="145"/>
        <end position="164"/>
    </location>
</feature>
<evidence type="ECO:0000256" key="3">
    <source>
        <dbReference type="ARBA" id="ARBA00022692"/>
    </source>
</evidence>
<accession>A0ABW9SP41</accession>
<dbReference type="InterPro" id="IPR050833">
    <property type="entry name" value="Poly_Biosynth_Transport"/>
</dbReference>
<feature type="transmembrane region" description="Helical" evidence="6">
    <location>
        <begin position="361"/>
        <end position="391"/>
    </location>
</feature>
<evidence type="ECO:0000256" key="4">
    <source>
        <dbReference type="ARBA" id="ARBA00022989"/>
    </source>
</evidence>
<comment type="subcellular location">
    <subcellularLocation>
        <location evidence="1">Cell membrane</location>
        <topology evidence="1">Multi-pass membrane protein</topology>
    </subcellularLocation>
</comment>
<evidence type="ECO:0000256" key="5">
    <source>
        <dbReference type="ARBA" id="ARBA00023136"/>
    </source>
</evidence>
<protein>
    <submittedName>
        <fullName evidence="7">Oligosaccharide flippase family protein</fullName>
    </submittedName>
</protein>
<feature type="transmembrane region" description="Helical" evidence="6">
    <location>
        <begin position="411"/>
        <end position="435"/>
    </location>
</feature>
<feature type="transmembrane region" description="Helical" evidence="6">
    <location>
        <begin position="42"/>
        <end position="66"/>
    </location>
</feature>
<feature type="transmembrane region" description="Helical" evidence="6">
    <location>
        <begin position="111"/>
        <end position="133"/>
    </location>
</feature>
<keyword evidence="2" id="KW-1003">Cell membrane</keyword>
<organism evidence="7 8">
    <name type="scientific">Pseudoduganella danionis</name>
    <dbReference type="NCBI Taxonomy" id="1890295"/>
    <lineage>
        <taxon>Bacteria</taxon>
        <taxon>Pseudomonadati</taxon>
        <taxon>Pseudomonadota</taxon>
        <taxon>Betaproteobacteria</taxon>
        <taxon>Burkholderiales</taxon>
        <taxon>Oxalobacteraceae</taxon>
        <taxon>Telluria group</taxon>
        <taxon>Pseudoduganella</taxon>
    </lineage>
</organism>
<proteinExistence type="predicted"/>
<feature type="transmembrane region" description="Helical" evidence="6">
    <location>
        <begin position="332"/>
        <end position="349"/>
    </location>
</feature>